<organism evidence="2 3">
    <name type="scientific">Ktedonosporobacter rubrisoli</name>
    <dbReference type="NCBI Taxonomy" id="2509675"/>
    <lineage>
        <taxon>Bacteria</taxon>
        <taxon>Bacillati</taxon>
        <taxon>Chloroflexota</taxon>
        <taxon>Ktedonobacteria</taxon>
        <taxon>Ktedonobacterales</taxon>
        <taxon>Ktedonosporobacteraceae</taxon>
        <taxon>Ktedonosporobacter</taxon>
    </lineage>
</organism>
<proteinExistence type="predicted"/>
<dbReference type="SUPFAM" id="SSF54427">
    <property type="entry name" value="NTF2-like"/>
    <property type="match status" value="1"/>
</dbReference>
<dbReference type="KEGG" id="kbs:EPA93_03365"/>
<dbReference type="InterPro" id="IPR037401">
    <property type="entry name" value="SnoaL-like"/>
</dbReference>
<reference evidence="2 3" key="1">
    <citation type="submission" date="2019-01" db="EMBL/GenBank/DDBJ databases">
        <title>Ktedonosporobacter rubrisoli SCAWS-G2.</title>
        <authorList>
            <person name="Huang Y."/>
            <person name="Yan B."/>
        </authorList>
    </citation>
    <scope>NUCLEOTIDE SEQUENCE [LARGE SCALE GENOMIC DNA]</scope>
    <source>
        <strain evidence="2 3">SCAWS-G2</strain>
    </source>
</reference>
<keyword evidence="3" id="KW-1185">Reference proteome</keyword>
<dbReference type="InterPro" id="IPR032710">
    <property type="entry name" value="NTF2-like_dom_sf"/>
</dbReference>
<dbReference type="AlphaFoldDB" id="A0A4P6JJ08"/>
<gene>
    <name evidence="2" type="ORF">EPA93_03365</name>
</gene>
<dbReference type="EMBL" id="CP035758">
    <property type="protein sequence ID" value="QBD75084.1"/>
    <property type="molecule type" value="Genomic_DNA"/>
</dbReference>
<protein>
    <submittedName>
        <fullName evidence="2">Nuclear transport factor 2 family protein</fullName>
    </submittedName>
</protein>
<dbReference type="RefSeq" id="WP_129885683.1">
    <property type="nucleotide sequence ID" value="NZ_CP035758.1"/>
</dbReference>
<evidence type="ECO:0000259" key="1">
    <source>
        <dbReference type="Pfam" id="PF12680"/>
    </source>
</evidence>
<dbReference type="Proteomes" id="UP000290365">
    <property type="component" value="Chromosome"/>
</dbReference>
<name>A0A4P6JJ08_KTERU</name>
<sequence length="124" mass="14532">MDSFRAEQLIRIYVDGWKEYNPTKILSTLDPDCVLIESQGQIIRGAQQIIREVEKRIAGEYGPWKISRWDITTLVVAGSLCFLEWNFEGQRSFEGASLVRYTEDKIRSVREYRTTQPLWEEGQQ</sequence>
<accession>A0A4P6JJ08</accession>
<dbReference type="OrthoDB" id="4203328at2"/>
<feature type="domain" description="SnoaL-like" evidence="1">
    <location>
        <begin position="11"/>
        <end position="107"/>
    </location>
</feature>
<evidence type="ECO:0000313" key="2">
    <source>
        <dbReference type="EMBL" id="QBD75084.1"/>
    </source>
</evidence>
<evidence type="ECO:0000313" key="3">
    <source>
        <dbReference type="Proteomes" id="UP000290365"/>
    </source>
</evidence>
<dbReference type="Pfam" id="PF12680">
    <property type="entry name" value="SnoaL_2"/>
    <property type="match status" value="1"/>
</dbReference>
<dbReference type="Gene3D" id="3.10.450.50">
    <property type="match status" value="1"/>
</dbReference>